<accession>A0A8K0UFQ3</accession>
<feature type="compositionally biased region" description="Low complexity" evidence="1">
    <location>
        <begin position="62"/>
        <end position="76"/>
    </location>
</feature>
<keyword evidence="4" id="KW-1185">Reference proteome</keyword>
<evidence type="ECO:0000313" key="3">
    <source>
        <dbReference type="EMBL" id="KAH8081988.1"/>
    </source>
</evidence>
<comment type="caution">
    <text evidence="3">The sequence shown here is derived from an EMBL/GenBank/DDBJ whole genome shotgun (WGS) entry which is preliminary data.</text>
</comment>
<keyword evidence="2" id="KW-0812">Transmembrane</keyword>
<organism evidence="3 4">
    <name type="scientific">Cristinia sonorae</name>
    <dbReference type="NCBI Taxonomy" id="1940300"/>
    <lineage>
        <taxon>Eukaryota</taxon>
        <taxon>Fungi</taxon>
        <taxon>Dikarya</taxon>
        <taxon>Basidiomycota</taxon>
        <taxon>Agaricomycotina</taxon>
        <taxon>Agaricomycetes</taxon>
        <taxon>Agaricomycetidae</taxon>
        <taxon>Agaricales</taxon>
        <taxon>Pleurotineae</taxon>
        <taxon>Stephanosporaceae</taxon>
        <taxon>Cristinia</taxon>
    </lineage>
</organism>
<feature type="transmembrane region" description="Helical" evidence="2">
    <location>
        <begin position="187"/>
        <end position="209"/>
    </location>
</feature>
<name>A0A8K0UFQ3_9AGAR</name>
<evidence type="ECO:0000256" key="1">
    <source>
        <dbReference type="SAM" id="MobiDB-lite"/>
    </source>
</evidence>
<evidence type="ECO:0000313" key="4">
    <source>
        <dbReference type="Proteomes" id="UP000813824"/>
    </source>
</evidence>
<feature type="compositionally biased region" description="Low complexity" evidence="1">
    <location>
        <begin position="86"/>
        <end position="122"/>
    </location>
</feature>
<dbReference type="OrthoDB" id="2596855at2759"/>
<keyword evidence="2" id="KW-0472">Membrane</keyword>
<protein>
    <submittedName>
        <fullName evidence="3">Uncharacterized protein</fullName>
    </submittedName>
</protein>
<feature type="region of interest" description="Disordered" evidence="1">
    <location>
        <begin position="1"/>
        <end position="124"/>
    </location>
</feature>
<evidence type="ECO:0000256" key="2">
    <source>
        <dbReference type="SAM" id="Phobius"/>
    </source>
</evidence>
<feature type="transmembrane region" description="Helical" evidence="2">
    <location>
        <begin position="148"/>
        <end position="167"/>
    </location>
</feature>
<reference evidence="3" key="1">
    <citation type="journal article" date="2021" name="New Phytol.">
        <title>Evolutionary innovations through gain and loss of genes in the ectomycorrhizal Boletales.</title>
        <authorList>
            <person name="Wu G."/>
            <person name="Miyauchi S."/>
            <person name="Morin E."/>
            <person name="Kuo A."/>
            <person name="Drula E."/>
            <person name="Varga T."/>
            <person name="Kohler A."/>
            <person name="Feng B."/>
            <person name="Cao Y."/>
            <person name="Lipzen A."/>
            <person name="Daum C."/>
            <person name="Hundley H."/>
            <person name="Pangilinan J."/>
            <person name="Johnson J."/>
            <person name="Barry K."/>
            <person name="LaButti K."/>
            <person name="Ng V."/>
            <person name="Ahrendt S."/>
            <person name="Min B."/>
            <person name="Choi I.G."/>
            <person name="Park H."/>
            <person name="Plett J.M."/>
            <person name="Magnuson J."/>
            <person name="Spatafora J.W."/>
            <person name="Nagy L.G."/>
            <person name="Henrissat B."/>
            <person name="Grigoriev I.V."/>
            <person name="Yang Z.L."/>
            <person name="Xu J."/>
            <person name="Martin F.M."/>
        </authorList>
    </citation>
    <scope>NUCLEOTIDE SEQUENCE</scope>
    <source>
        <strain evidence="3">KKN 215</strain>
    </source>
</reference>
<dbReference type="AlphaFoldDB" id="A0A8K0UFQ3"/>
<sequence length="371" mass="39639">MTGVSAGSVSGGGSPVTGSGIWDLERGLVRADSGRRQQADPLPRKRGEIGYDEAAEERETVEASGSSSAAEESGPPARHPADRDAPPSFSSSPASSVSPSNEASNTGSPETTTASDTSSAHSTGKRSLISFLKPERLPRVGGINFTTFLRFLAHILLLVGTVVGWVMVVSHIPPPRDNQVGLNTTQVFIHVTFVIAILMQLVFLERIVYRVRAERYAHKHPGQILPSSRSRSAGYGSSGPSMGLAPWNRPPLPTYAAALSANGLGTGDVEDNAIAIPPPPAYGNTRGSTLLLAGLMPENLRAQRTRERVRSGNGETVRGSLMSRVSRLTTRTTRSSRPVSYRSHDSAWEERLDADRALVLEETLAKLEEGK</sequence>
<proteinExistence type="predicted"/>
<dbReference type="Proteomes" id="UP000813824">
    <property type="component" value="Unassembled WGS sequence"/>
</dbReference>
<feature type="compositionally biased region" description="Basic and acidic residues" evidence="1">
    <location>
        <begin position="23"/>
        <end position="49"/>
    </location>
</feature>
<dbReference type="EMBL" id="JAEVFJ010000051">
    <property type="protein sequence ID" value="KAH8081988.1"/>
    <property type="molecule type" value="Genomic_DNA"/>
</dbReference>
<keyword evidence="2" id="KW-1133">Transmembrane helix</keyword>
<gene>
    <name evidence="3" type="ORF">BXZ70DRAFT_959461</name>
</gene>